<keyword evidence="3" id="KW-1185">Reference proteome</keyword>
<reference evidence="2 3" key="1">
    <citation type="submission" date="2015-01" db="EMBL/GenBank/DDBJ databases">
        <title>Evolution of Trichinella species and genotypes.</title>
        <authorList>
            <person name="Korhonen P.K."/>
            <person name="Edoardo P."/>
            <person name="Giuseppe L.R."/>
            <person name="Gasser R.B."/>
        </authorList>
    </citation>
    <scope>NUCLEOTIDE SEQUENCE [LARGE SCALE GENOMIC DNA]</scope>
    <source>
        <strain evidence="2">ISS1980</strain>
    </source>
</reference>
<evidence type="ECO:0000313" key="3">
    <source>
        <dbReference type="Proteomes" id="UP000054843"/>
    </source>
</evidence>
<evidence type="ECO:0000256" key="1">
    <source>
        <dbReference type="SAM" id="MobiDB-lite"/>
    </source>
</evidence>
<accession>A0A0V1M0S9</accession>
<dbReference type="AlphaFoldDB" id="A0A0V1M0S9"/>
<gene>
    <name evidence="2" type="ORF">T10_10940</name>
</gene>
<sequence>MGKDARRAEMSAAELLIIVFRERIAAASRLEWDKLVKADEKLRCDLTAFQRFIREKAEAMADFHGYGLNCNSETSSKSNSTNSTTCKGGLPVRNRQTATFLHASVAHHCPICNGSRKAPDCPEVLKADHSQRKMLTKKAGWCFSCFDPGHLARKFGQLGGRKNSGRRCNSPAALSDPPQDREQKEGEHCRTRKGEPRVGR</sequence>
<feature type="compositionally biased region" description="Basic and acidic residues" evidence="1">
    <location>
        <begin position="178"/>
        <end position="200"/>
    </location>
</feature>
<organism evidence="2 3">
    <name type="scientific">Trichinella papuae</name>
    <dbReference type="NCBI Taxonomy" id="268474"/>
    <lineage>
        <taxon>Eukaryota</taxon>
        <taxon>Metazoa</taxon>
        <taxon>Ecdysozoa</taxon>
        <taxon>Nematoda</taxon>
        <taxon>Enoplea</taxon>
        <taxon>Dorylaimia</taxon>
        <taxon>Trichinellida</taxon>
        <taxon>Trichinellidae</taxon>
        <taxon>Trichinella</taxon>
    </lineage>
</organism>
<feature type="region of interest" description="Disordered" evidence="1">
    <location>
        <begin position="158"/>
        <end position="200"/>
    </location>
</feature>
<dbReference type="Proteomes" id="UP000054843">
    <property type="component" value="Unassembled WGS sequence"/>
</dbReference>
<protein>
    <submittedName>
        <fullName evidence="2">Uncharacterized protein</fullName>
    </submittedName>
</protein>
<proteinExistence type="predicted"/>
<name>A0A0V1M0S9_9BILA</name>
<comment type="caution">
    <text evidence="2">The sequence shown here is derived from an EMBL/GenBank/DDBJ whole genome shotgun (WGS) entry which is preliminary data.</text>
</comment>
<evidence type="ECO:0000313" key="2">
    <source>
        <dbReference type="EMBL" id="KRZ65428.1"/>
    </source>
</evidence>
<dbReference type="EMBL" id="JYDO01000365">
    <property type="protein sequence ID" value="KRZ65428.1"/>
    <property type="molecule type" value="Genomic_DNA"/>
</dbReference>